<organism evidence="4 5">
    <name type="scientific">Streptomyces durmitorensis</name>
    <dbReference type="NCBI Taxonomy" id="319947"/>
    <lineage>
        <taxon>Bacteria</taxon>
        <taxon>Bacillati</taxon>
        <taxon>Actinomycetota</taxon>
        <taxon>Actinomycetes</taxon>
        <taxon>Kitasatosporales</taxon>
        <taxon>Streptomycetaceae</taxon>
        <taxon>Streptomyces</taxon>
    </lineage>
</organism>
<sequence length="782" mass="85042">MAIRRLSYRLDEEPDTGAVRLIPAPAGPQEQEKEHTLESPELAAFALAVGQRQGLSRSRLPDGAGLLCHTVAGPPGSTPAEHRVDVAYADGTDELPLSLTLGDVAPEGLVVFARAHAPRVAPFLADVRRLFDERAGRQIVVAESAPETVACWIALACASLPDAYAASLTFSTWTAQPRRAPQQILGIGPDADFDRFDGPTLDHFYRVHDGLGGQGSTPIPDPWAEVTARQWIEGTPPEPPCEGDDPFALTHPPLDMRQLAALSGDTRRDVVRAHAASVAQEDAGSPLVDELYGLCRALGAEDPAAAEPLALALVRHYVAVAEQQGTLPDLAACRRLPLDADAWQRLCGDFGSRADDTLRRSLHEPIGAWTERLRLVLDLGAGAGRGLEKATERLANALLNPGRRACAEAVEVLEALGHTGLNRQVLSLLGGGLTEGKLGKLRDFANSPQGEWLRRRVEAGEAPLVLHLAEAGARFQRQPHCLRGARLFAALVELVPGRKVTDPVTLKWLWRIVWGGKQPDPADLAELARTCPTRLFVEAGYAVPLAVLLRSPERVDRDLVEFARDLRATGQLTALQRATAELLMTSYEFADGHLSLRTAVERLRVQSEQAARLGAVLREGTGAWVGRGFALAAPVELCHRPALDFLMSTGEDVLRPYREMFLDEGAWERRFRELPGRPADVAAFYNIWRPRHGQPITKEWQRVADELLTRVLAPVVPYLDSWTLGQVATEIARQPHGRGSQRVQEWNAWRSRQAGAQGPPRPGSGPGHGPGHIPGHGPDRGR</sequence>
<dbReference type="RefSeq" id="WP_249587074.1">
    <property type="nucleotide sequence ID" value="NZ_BAAAQL010000008.1"/>
</dbReference>
<name>A0ABY4PR47_9ACTN</name>
<evidence type="ECO:0000256" key="1">
    <source>
        <dbReference type="SAM" id="MobiDB-lite"/>
    </source>
</evidence>
<reference evidence="4 5" key="1">
    <citation type="submission" date="2022-05" db="EMBL/GenBank/DDBJ databases">
        <authorList>
            <person name="Zhou X."/>
            <person name="Li K."/>
            <person name="Man Y."/>
        </authorList>
    </citation>
    <scope>NUCLEOTIDE SEQUENCE [LARGE SCALE GENOMIC DNA]</scope>
    <source>
        <strain evidence="4 5">MS405</strain>
    </source>
</reference>
<evidence type="ECO:0000259" key="2">
    <source>
        <dbReference type="Pfam" id="PF20014"/>
    </source>
</evidence>
<proteinExistence type="predicted"/>
<dbReference type="InterPro" id="IPR049532">
    <property type="entry name" value="GAP1-like_C"/>
</dbReference>
<dbReference type="Pfam" id="PF20014">
    <property type="entry name" value="GAP1-M"/>
    <property type="match status" value="1"/>
</dbReference>
<gene>
    <name evidence="4" type="ORF">M4V62_11045</name>
</gene>
<evidence type="ECO:0000313" key="4">
    <source>
        <dbReference type="EMBL" id="UQT55585.1"/>
    </source>
</evidence>
<dbReference type="Pfam" id="PF20052">
    <property type="entry name" value="GAP1-C"/>
    <property type="match status" value="1"/>
</dbReference>
<accession>A0ABY4PR47</accession>
<dbReference type="EMBL" id="CP097289">
    <property type="protein sequence ID" value="UQT55585.1"/>
    <property type="molecule type" value="Genomic_DNA"/>
</dbReference>
<evidence type="ECO:0000313" key="5">
    <source>
        <dbReference type="Proteomes" id="UP000829992"/>
    </source>
</evidence>
<evidence type="ECO:0000259" key="3">
    <source>
        <dbReference type="Pfam" id="PF20052"/>
    </source>
</evidence>
<dbReference type="Proteomes" id="UP000829992">
    <property type="component" value="Chromosome"/>
</dbReference>
<protein>
    <submittedName>
        <fullName evidence="4">GTPase-associated protein 1-related protein</fullName>
    </submittedName>
</protein>
<feature type="domain" description="GTPase-associated protein 1 middle" evidence="2">
    <location>
        <begin position="112"/>
        <end position="198"/>
    </location>
</feature>
<dbReference type="InterPro" id="IPR045401">
    <property type="entry name" value="GAP1-M"/>
</dbReference>
<keyword evidence="5" id="KW-1185">Reference proteome</keyword>
<feature type="compositionally biased region" description="Gly residues" evidence="1">
    <location>
        <begin position="764"/>
        <end position="774"/>
    </location>
</feature>
<feature type="region of interest" description="Disordered" evidence="1">
    <location>
        <begin position="733"/>
        <end position="782"/>
    </location>
</feature>
<feature type="domain" description="GTPase-associated protein 1-like C-terminal" evidence="3">
    <location>
        <begin position="261"/>
        <end position="735"/>
    </location>
</feature>